<accession>A0A1I5TEZ7</accession>
<keyword evidence="1" id="KW-0732">Signal</keyword>
<evidence type="ECO:0000256" key="1">
    <source>
        <dbReference type="SAM" id="SignalP"/>
    </source>
</evidence>
<feature type="signal peptide" evidence="1">
    <location>
        <begin position="1"/>
        <end position="26"/>
    </location>
</feature>
<evidence type="ECO:0008006" key="4">
    <source>
        <dbReference type="Google" id="ProtNLM"/>
    </source>
</evidence>
<dbReference type="Proteomes" id="UP000198727">
    <property type="component" value="Unassembled WGS sequence"/>
</dbReference>
<dbReference type="EMBL" id="FOWW01000003">
    <property type="protein sequence ID" value="SFP81609.1"/>
    <property type="molecule type" value="Genomic_DNA"/>
</dbReference>
<organism evidence="2 3">
    <name type="scientific">Amycolatopsis arida</name>
    <dbReference type="NCBI Taxonomy" id="587909"/>
    <lineage>
        <taxon>Bacteria</taxon>
        <taxon>Bacillati</taxon>
        <taxon>Actinomycetota</taxon>
        <taxon>Actinomycetes</taxon>
        <taxon>Pseudonocardiales</taxon>
        <taxon>Pseudonocardiaceae</taxon>
        <taxon>Amycolatopsis</taxon>
    </lineage>
</organism>
<sequence length="495" mass="51999">MASTRSLLVLAVVGAMVLGGAPAASASLVVPIPPGPGDPLVPAFVGAPATARPYPGFPVPRHPFMAPNGSSNMHNDAYATDAYETPGPLGRDPRVTSATYGIQECATQTFDAAGRIVALCGGLLDRQLKLIERRTLRVLATYDLPPPRPRPGQSPLTDVCGGAYFYLDDADRAVVATTNGQVRVIAQTSAPGFAEQRRHDLAEHLPADDCLIALNPDWSGRIWFVTGGGGVGTIAPDTGIARVHRLPGERIANSFAVDETGGVFVVSDHALYRFDAGADGAPVVSWRRPYDRGSRVKPGQLSQGSGTTPTLIGADLVAITDNAEPRMNVLVYPRGRADGGRPASCRTPVLPPGSSATENSMVAVGRSVIVENNYGYTGPASTLLGNTTAPGIEKVDIHGDGCSSAWRSEEVAPTSVPKASLASGLLYVYTKPANRVGIAAWYFTAIDLRTGRTVYQRLTGTGVQWNNHYAAIYLGPDNAAYLATIAGMVRIADSE</sequence>
<dbReference type="Gene3D" id="2.130.10.10">
    <property type="entry name" value="YVTN repeat-like/Quinoprotein amine dehydrogenase"/>
    <property type="match status" value="1"/>
</dbReference>
<feature type="chain" id="PRO_5038404681" description="PQQ-like domain-containing protein" evidence="1">
    <location>
        <begin position="27"/>
        <end position="495"/>
    </location>
</feature>
<protein>
    <recommendedName>
        <fullName evidence="4">PQQ-like domain-containing protein</fullName>
    </recommendedName>
</protein>
<reference evidence="3" key="1">
    <citation type="submission" date="2016-10" db="EMBL/GenBank/DDBJ databases">
        <authorList>
            <person name="Varghese N."/>
            <person name="Submissions S."/>
        </authorList>
    </citation>
    <scope>NUCLEOTIDE SEQUENCE [LARGE SCALE GENOMIC DNA]</scope>
    <source>
        <strain evidence="3">CGMCC 4.5579</strain>
    </source>
</reference>
<dbReference type="STRING" id="587909.SAMN05421810_103501"/>
<evidence type="ECO:0000313" key="2">
    <source>
        <dbReference type="EMBL" id="SFP81609.1"/>
    </source>
</evidence>
<dbReference type="OrthoDB" id="3276947at2"/>
<dbReference type="SUPFAM" id="SSF63829">
    <property type="entry name" value="Calcium-dependent phosphotriesterase"/>
    <property type="match status" value="1"/>
</dbReference>
<dbReference type="RefSeq" id="WP_092530118.1">
    <property type="nucleotide sequence ID" value="NZ_FOWW01000003.1"/>
</dbReference>
<name>A0A1I5TEZ7_9PSEU</name>
<dbReference type="AlphaFoldDB" id="A0A1I5TEZ7"/>
<proteinExistence type="predicted"/>
<gene>
    <name evidence="2" type="ORF">SAMN05421810_103501</name>
</gene>
<dbReference type="InterPro" id="IPR015943">
    <property type="entry name" value="WD40/YVTN_repeat-like_dom_sf"/>
</dbReference>
<keyword evidence="3" id="KW-1185">Reference proteome</keyword>
<evidence type="ECO:0000313" key="3">
    <source>
        <dbReference type="Proteomes" id="UP000198727"/>
    </source>
</evidence>